<dbReference type="RefSeq" id="XP_018009854.2">
    <property type="nucleotide sequence ID" value="XM_018154365.2"/>
</dbReference>
<dbReference type="AlphaFoldDB" id="A0A8B7N975"/>
<gene>
    <name evidence="3" type="primary">LOC108667348</name>
</gene>
<feature type="compositionally biased region" description="Basic and acidic residues" evidence="1">
    <location>
        <begin position="372"/>
        <end position="382"/>
    </location>
</feature>
<feature type="region of interest" description="Disordered" evidence="1">
    <location>
        <begin position="189"/>
        <end position="269"/>
    </location>
</feature>
<keyword evidence="2" id="KW-1185">Reference proteome</keyword>
<evidence type="ECO:0000313" key="2">
    <source>
        <dbReference type="Proteomes" id="UP000694843"/>
    </source>
</evidence>
<protein>
    <submittedName>
        <fullName evidence="3">Uncharacterized protein LOC108667348 isoform X1</fullName>
    </submittedName>
</protein>
<organism evidence="2 3">
    <name type="scientific">Hyalella azteca</name>
    <name type="common">Amphipod</name>
    <dbReference type="NCBI Taxonomy" id="294128"/>
    <lineage>
        <taxon>Eukaryota</taxon>
        <taxon>Metazoa</taxon>
        <taxon>Ecdysozoa</taxon>
        <taxon>Arthropoda</taxon>
        <taxon>Crustacea</taxon>
        <taxon>Multicrustacea</taxon>
        <taxon>Malacostraca</taxon>
        <taxon>Eumalacostraca</taxon>
        <taxon>Peracarida</taxon>
        <taxon>Amphipoda</taxon>
        <taxon>Senticaudata</taxon>
        <taxon>Talitrida</taxon>
        <taxon>Talitroidea</taxon>
        <taxon>Hyalellidae</taxon>
        <taxon>Hyalella</taxon>
    </lineage>
</organism>
<feature type="region of interest" description="Disordered" evidence="1">
    <location>
        <begin position="350"/>
        <end position="422"/>
    </location>
</feature>
<name>A0A8B7N975_HYAAZ</name>
<proteinExistence type="predicted"/>
<evidence type="ECO:0000256" key="1">
    <source>
        <dbReference type="SAM" id="MobiDB-lite"/>
    </source>
</evidence>
<accession>A0A8B7N975</accession>
<feature type="region of interest" description="Disordered" evidence="1">
    <location>
        <begin position="134"/>
        <end position="159"/>
    </location>
</feature>
<dbReference type="Proteomes" id="UP000694843">
    <property type="component" value="Unplaced"/>
</dbReference>
<dbReference type="OrthoDB" id="1738954at2759"/>
<feature type="compositionally biased region" description="Basic and acidic residues" evidence="1">
    <location>
        <begin position="240"/>
        <end position="250"/>
    </location>
</feature>
<sequence length="690" mass="77203">MKIKMKECRVVMHKLSDAAVKRGWHAELNLIQTPEVCRVESDAVKASGSFILPEKVGGNIKAEHEYEEKDITVKKEPKYAGDEITVKEEPAHEPEYEEMDISVKEELEYEGEDVTVKEEPIGIDIEACSCKPPSHGFGGQHAPCPSSREASKMEAQVEASDAQAARQLLSLAPAVPDILTKLAFARSSVMKNTNRPQSSDIEDDEQQQRQQQQQPDDDGKPFSQTASAVASRRKRLIRKKIYEKSTPNDRPHKKRKIDENQLEDPEMTKEEKGIIIGGVDIFKNISYREQKYGVLDDGPPRGEKPFLSHTIEDDLVYLLRDPSGLLYKIELYMVKAQARKIIIDAFTARDSKQKRTKSGTSSKEPSQEPDQEQSKEQSKEPSQEPSQDSSLPGKEDGDEEMSEDANPIGCAKPYSRTRGKKKKDGCSWACMIPVCEGMCLKKHMMRHYKKAHGFSEEASFGMNRLHRRVDNIHKMKETAPTLNVRQIARRVEAITSELINISAILPAISSADMLTLSLPINVLMVLLDGMGKGKAVADQFSHLRGVEKPSSGAAANSSSIIIPKENEEEARSGSVCLDVGLWRGHKVPYKIPEGRNYGYLQKGEFPWLRYVVPCPYCLAGCSNATLGLHIKRRHEEYSSPAEMSKALQSVLPVKRLVKLIGVPGEGEAIRKYVPHDIMESIKQAFRENSL</sequence>
<reference evidence="3" key="1">
    <citation type="submission" date="2025-08" db="UniProtKB">
        <authorList>
            <consortium name="RefSeq"/>
        </authorList>
    </citation>
    <scope>IDENTIFICATION</scope>
    <source>
        <tissue evidence="3">Whole organism</tissue>
    </source>
</reference>
<dbReference type="GeneID" id="108667348"/>
<dbReference type="KEGG" id="hazt:108667348"/>
<evidence type="ECO:0000313" key="3">
    <source>
        <dbReference type="RefSeq" id="XP_018009854.2"/>
    </source>
</evidence>